<gene>
    <name evidence="1" type="ORF">KB449_26400</name>
</gene>
<dbReference type="SUPFAM" id="SSF51004">
    <property type="entry name" value="C-terminal (heme d1) domain of cytochrome cd1-nitrite reductase"/>
    <property type="match status" value="1"/>
</dbReference>
<dbReference type="Proteomes" id="UP001161691">
    <property type="component" value="Unassembled WGS sequence"/>
</dbReference>
<dbReference type="InterPro" id="IPR011048">
    <property type="entry name" value="Haem_d1_sf"/>
</dbReference>
<dbReference type="EMBL" id="JAGRPV010000001">
    <property type="protein sequence ID" value="MDI4648513.1"/>
    <property type="molecule type" value="Genomic_DNA"/>
</dbReference>
<evidence type="ECO:0000313" key="2">
    <source>
        <dbReference type="Proteomes" id="UP001161691"/>
    </source>
</evidence>
<comment type="caution">
    <text evidence="1">The sequence shown here is derived from an EMBL/GenBank/DDBJ whole genome shotgun (WGS) entry which is preliminary data.</text>
</comment>
<proteinExistence type="predicted"/>
<sequence length="1006" mass="101763">MAIFTSILNLLKKNPATDGADTFNIQTMLNDNWDKIDAAMALKGAIGSVRAATASNTTLSGLQTVDGVSLAAGDRVLVKNQTTGSQNGIYVAASGAWARAADADSSAKLAAGLWGYVREGTVNGGKSFVLSNAGAVTLGTTALTFAQMSGAGAADDTVIGSRTATDSVTPAMSGTLTGVLSSLFTLVKGITGKSSALTGPAITLEATKSHVDAGLAHGAVSAPTASTMMARDSAGRAQVAAPSAAADIARKDTVDAAIATAASDATTKANSAQAAAIAAAATDATTKANSAQSAAISAAATDATTKANAVQSNLTAHIGTGGAAHAAATSSVAGFMTAADKTKLDGMASGAGGAGTATDAVIGNRTISDATAPTGDTGSLTTLLGWLANMITAITGGANWRTAPVKSLAALNTEKASLASPTFTGTPAAPTATAGTNTTQIATTAFATAANNAHAANNSHIPFAVATGSANVYAVTISPAPAALTAGLALAVQMNVANTGATTINVNGLGAKDVLSSKGLALTSGKLVLNGVYTLRYNGTAFILQGEGGEYGTAAAAQVLLGYSVGTESGIVSGTMPNNGALSFTPSASSQTVPAGYTSGGSVAAVSVDASKVLAGTTIAGTTGTMPNRSGDTPMLSYSVSGQTLRLLPSLGYRNGTSDYVTITDSNFQAANIRKNVSIMGVAGTYVPTTANLGFDTPLWRVKRIEFGAEPSSIAIDNNGNTYMSKSGYTDFYKYDKTGNFVQTVSLSGGVSNLITYSNYLFLLSGSTIFRYDVNNIGGAPTSYNLGMSGKLIIRGGSIYVWQGYPLTVIRLNTNLQLLGTWTPLNGANVYTVLFDDNNIAYIGVNTGTYTNMWYKGSFGGAVSAIGSTEGSLSSPTIADINSDGTRLLYGRMCYNASGASLISVWNMAYNNSMLPDTSGIGLIKYVGNNVFVVNAQDGTGTMPPYPFQAPYGFAKFSASGSLPVYEYKAFPAATISKSIADYNPVIGMWAYTANEYALALGYEKF</sequence>
<dbReference type="RefSeq" id="WP_282911219.1">
    <property type="nucleotide sequence ID" value="NZ_JAGRPV010000001.1"/>
</dbReference>
<reference evidence="1" key="1">
    <citation type="submission" date="2023-04" db="EMBL/GenBank/DDBJ databases">
        <title>Comparative genomic analysis of Cohnella hashimotonis sp. nov., isolated from the International Space Station.</title>
        <authorList>
            <person name="Venkateswaran K."/>
            <person name="Simpson A."/>
        </authorList>
    </citation>
    <scope>NUCLEOTIDE SEQUENCE</scope>
    <source>
        <strain evidence="1">F6_2S_P_1</strain>
    </source>
</reference>
<name>A0ABT6TNS8_9BACL</name>
<evidence type="ECO:0000313" key="1">
    <source>
        <dbReference type="EMBL" id="MDI4648513.1"/>
    </source>
</evidence>
<protein>
    <recommendedName>
        <fullName evidence="3">Tail fiber protein</fullName>
    </recommendedName>
</protein>
<organism evidence="1 2">
    <name type="scientific">Cohnella hashimotonis</name>
    <dbReference type="NCBI Taxonomy" id="2826895"/>
    <lineage>
        <taxon>Bacteria</taxon>
        <taxon>Bacillati</taxon>
        <taxon>Bacillota</taxon>
        <taxon>Bacilli</taxon>
        <taxon>Bacillales</taxon>
        <taxon>Paenibacillaceae</taxon>
        <taxon>Cohnella</taxon>
    </lineage>
</organism>
<evidence type="ECO:0008006" key="3">
    <source>
        <dbReference type="Google" id="ProtNLM"/>
    </source>
</evidence>
<keyword evidence="2" id="KW-1185">Reference proteome</keyword>
<accession>A0ABT6TNS8</accession>